<feature type="compositionally biased region" description="Low complexity" evidence="1">
    <location>
        <begin position="209"/>
        <end position="219"/>
    </location>
</feature>
<dbReference type="EMBL" id="ML179319">
    <property type="protein sequence ID" value="THU90992.1"/>
    <property type="molecule type" value="Genomic_DNA"/>
</dbReference>
<evidence type="ECO:0000313" key="3">
    <source>
        <dbReference type="Proteomes" id="UP000297245"/>
    </source>
</evidence>
<feature type="region of interest" description="Disordered" evidence="1">
    <location>
        <begin position="109"/>
        <end position="347"/>
    </location>
</feature>
<accession>A0A4S8LNP8</accession>
<feature type="region of interest" description="Disordered" evidence="1">
    <location>
        <begin position="428"/>
        <end position="465"/>
    </location>
</feature>
<dbReference type="Proteomes" id="UP000297245">
    <property type="component" value="Unassembled WGS sequence"/>
</dbReference>
<feature type="compositionally biased region" description="Polar residues" evidence="1">
    <location>
        <begin position="429"/>
        <end position="438"/>
    </location>
</feature>
<feature type="compositionally biased region" description="Basic residues" evidence="1">
    <location>
        <begin position="456"/>
        <end position="465"/>
    </location>
</feature>
<proteinExistence type="predicted"/>
<feature type="compositionally biased region" description="Acidic residues" evidence="1">
    <location>
        <begin position="314"/>
        <end position="347"/>
    </location>
</feature>
<reference evidence="2 3" key="1">
    <citation type="journal article" date="2019" name="Nat. Ecol. Evol.">
        <title>Megaphylogeny resolves global patterns of mushroom evolution.</title>
        <authorList>
            <person name="Varga T."/>
            <person name="Krizsan K."/>
            <person name="Foldi C."/>
            <person name="Dima B."/>
            <person name="Sanchez-Garcia M."/>
            <person name="Sanchez-Ramirez S."/>
            <person name="Szollosi G.J."/>
            <person name="Szarkandi J.G."/>
            <person name="Papp V."/>
            <person name="Albert L."/>
            <person name="Andreopoulos W."/>
            <person name="Angelini C."/>
            <person name="Antonin V."/>
            <person name="Barry K.W."/>
            <person name="Bougher N.L."/>
            <person name="Buchanan P."/>
            <person name="Buyck B."/>
            <person name="Bense V."/>
            <person name="Catcheside P."/>
            <person name="Chovatia M."/>
            <person name="Cooper J."/>
            <person name="Damon W."/>
            <person name="Desjardin D."/>
            <person name="Finy P."/>
            <person name="Geml J."/>
            <person name="Haridas S."/>
            <person name="Hughes K."/>
            <person name="Justo A."/>
            <person name="Karasinski D."/>
            <person name="Kautmanova I."/>
            <person name="Kiss B."/>
            <person name="Kocsube S."/>
            <person name="Kotiranta H."/>
            <person name="LaButti K.M."/>
            <person name="Lechner B.E."/>
            <person name="Liimatainen K."/>
            <person name="Lipzen A."/>
            <person name="Lukacs Z."/>
            <person name="Mihaltcheva S."/>
            <person name="Morgado L.N."/>
            <person name="Niskanen T."/>
            <person name="Noordeloos M.E."/>
            <person name="Ohm R.A."/>
            <person name="Ortiz-Santana B."/>
            <person name="Ovrebo C."/>
            <person name="Racz N."/>
            <person name="Riley R."/>
            <person name="Savchenko A."/>
            <person name="Shiryaev A."/>
            <person name="Soop K."/>
            <person name="Spirin V."/>
            <person name="Szebenyi C."/>
            <person name="Tomsovsky M."/>
            <person name="Tulloss R.E."/>
            <person name="Uehling J."/>
            <person name="Grigoriev I.V."/>
            <person name="Vagvolgyi C."/>
            <person name="Papp T."/>
            <person name="Martin F.M."/>
            <person name="Miettinen O."/>
            <person name="Hibbett D.S."/>
            <person name="Nagy L.G."/>
        </authorList>
    </citation>
    <scope>NUCLEOTIDE SEQUENCE [LARGE SCALE GENOMIC DNA]</scope>
    <source>
        <strain evidence="2 3">CBS 962.96</strain>
    </source>
</reference>
<dbReference type="OrthoDB" id="2909983at2759"/>
<feature type="compositionally biased region" description="Low complexity" evidence="1">
    <location>
        <begin position="132"/>
        <end position="141"/>
    </location>
</feature>
<sequence>MTDGPTPLQHFDRSPSIDETVVTAHEVDTNSLTKNLKRQFQDEYHKKGSLRDRRDWITANQNLEYPRCETCKRRKASRCSRVSQERKERLMRVLKINEATFEALNRWYEDSSEDEQDSGGVSSSAKPRSTRRSTTQPTATQMIKPKSSAIRTDRRANSGTSSTSAKVATITPGTRKETRKTVVVDVPPMKQAGKTEAVAKKPQSEVQTKKPQFKTQTKTLSQPSTSKASAIKVQRGPPPSQGSAARVVKWPEPPVSKPLDFRKVSFLTQKTTGQSTNSTRNASETGRRIAVSKRPSDNSRRLIPMRELDRSSDEDTEEDENQQEEEEEEKEEDELIDSQEGDSNEEDEADLIRTNEILKDQHNTRSPTPPSLALTKASSELNGAQFIQLHVYKRELELGMRQVPRGSSLWNILNNVATGLEGMAAEQLDTMTSSTTLKQGRKGERSEADSAEQPVRKKAKKINKK</sequence>
<organism evidence="2 3">
    <name type="scientific">Dendrothele bispora (strain CBS 962.96)</name>
    <dbReference type="NCBI Taxonomy" id="1314807"/>
    <lineage>
        <taxon>Eukaryota</taxon>
        <taxon>Fungi</taxon>
        <taxon>Dikarya</taxon>
        <taxon>Basidiomycota</taxon>
        <taxon>Agaricomycotina</taxon>
        <taxon>Agaricomycetes</taxon>
        <taxon>Agaricomycetidae</taxon>
        <taxon>Agaricales</taxon>
        <taxon>Agaricales incertae sedis</taxon>
        <taxon>Dendrothele</taxon>
    </lineage>
</organism>
<feature type="compositionally biased region" description="Polar residues" evidence="1">
    <location>
        <begin position="266"/>
        <end position="284"/>
    </location>
</feature>
<feature type="compositionally biased region" description="Polar residues" evidence="1">
    <location>
        <begin position="157"/>
        <end position="166"/>
    </location>
</feature>
<gene>
    <name evidence="2" type="ORF">K435DRAFT_841229</name>
</gene>
<feature type="compositionally biased region" description="Basic and acidic residues" evidence="1">
    <location>
        <begin position="294"/>
        <end position="313"/>
    </location>
</feature>
<evidence type="ECO:0000256" key="1">
    <source>
        <dbReference type="SAM" id="MobiDB-lite"/>
    </source>
</evidence>
<protein>
    <submittedName>
        <fullName evidence="2">Uncharacterized protein</fullName>
    </submittedName>
</protein>
<dbReference type="AlphaFoldDB" id="A0A4S8LNP8"/>
<evidence type="ECO:0000313" key="2">
    <source>
        <dbReference type="EMBL" id="THU90992.1"/>
    </source>
</evidence>
<name>A0A4S8LNP8_DENBC</name>
<keyword evidence="3" id="KW-1185">Reference proteome</keyword>